<name>A0A2P2QTL0_RHIMU</name>
<reference evidence="1" key="1">
    <citation type="submission" date="2018-02" db="EMBL/GenBank/DDBJ databases">
        <title>Rhizophora mucronata_Transcriptome.</title>
        <authorList>
            <person name="Meera S.P."/>
            <person name="Sreeshan A."/>
            <person name="Augustine A."/>
        </authorList>
    </citation>
    <scope>NUCLEOTIDE SEQUENCE</scope>
    <source>
        <tissue evidence="1">Leaf</tissue>
    </source>
</reference>
<protein>
    <submittedName>
        <fullName evidence="1">Uncharacterized protein</fullName>
    </submittedName>
</protein>
<sequence>MSIHVAMQISQSFVILFKLINHRILTNELLIELKKINSPKQICNNTGKSSSPRVRALVQSQ</sequence>
<accession>A0A2P2QTL0</accession>
<proteinExistence type="predicted"/>
<evidence type="ECO:0000313" key="1">
    <source>
        <dbReference type="EMBL" id="MBX70285.1"/>
    </source>
</evidence>
<organism evidence="1">
    <name type="scientific">Rhizophora mucronata</name>
    <name type="common">Asiatic mangrove</name>
    <dbReference type="NCBI Taxonomy" id="61149"/>
    <lineage>
        <taxon>Eukaryota</taxon>
        <taxon>Viridiplantae</taxon>
        <taxon>Streptophyta</taxon>
        <taxon>Embryophyta</taxon>
        <taxon>Tracheophyta</taxon>
        <taxon>Spermatophyta</taxon>
        <taxon>Magnoliopsida</taxon>
        <taxon>eudicotyledons</taxon>
        <taxon>Gunneridae</taxon>
        <taxon>Pentapetalae</taxon>
        <taxon>rosids</taxon>
        <taxon>fabids</taxon>
        <taxon>Malpighiales</taxon>
        <taxon>Rhizophoraceae</taxon>
        <taxon>Rhizophora</taxon>
    </lineage>
</organism>
<dbReference type="EMBL" id="GGEC01089801">
    <property type="protein sequence ID" value="MBX70285.1"/>
    <property type="molecule type" value="Transcribed_RNA"/>
</dbReference>
<dbReference type="AlphaFoldDB" id="A0A2P2QTL0"/>